<dbReference type="SUPFAM" id="SSF51306">
    <property type="entry name" value="LexA/Signal peptidase"/>
    <property type="match status" value="1"/>
</dbReference>
<evidence type="ECO:0000256" key="4">
    <source>
        <dbReference type="ARBA" id="ARBA00019232"/>
    </source>
</evidence>
<dbReference type="Pfam" id="PF10502">
    <property type="entry name" value="Peptidase_S26"/>
    <property type="match status" value="1"/>
</dbReference>
<dbReference type="PROSITE" id="PS00760">
    <property type="entry name" value="SPASE_I_2"/>
    <property type="match status" value="1"/>
</dbReference>
<dbReference type="InterPro" id="IPR019758">
    <property type="entry name" value="Pept_S26A_signal_pept_1_CS"/>
</dbReference>
<dbReference type="OrthoDB" id="9815782at2"/>
<dbReference type="InterPro" id="IPR019757">
    <property type="entry name" value="Pept_S26A_signal_pept_1_Lys-AS"/>
</dbReference>
<dbReference type="AlphaFoldDB" id="A0A498C425"/>
<dbReference type="GO" id="GO:0010027">
    <property type="term" value="P:thylakoid membrane organization"/>
    <property type="evidence" value="ECO:0007669"/>
    <property type="project" value="TreeGrafter"/>
</dbReference>
<proteinExistence type="inferred from homology"/>
<evidence type="ECO:0000256" key="5">
    <source>
        <dbReference type="ARBA" id="ARBA00022801"/>
    </source>
</evidence>
<dbReference type="EC" id="3.4.21.89" evidence="3 7"/>
<feature type="active site" evidence="6">
    <location>
        <position position="50"/>
    </location>
</feature>
<dbReference type="PANTHER" id="PTHR43390">
    <property type="entry name" value="SIGNAL PEPTIDASE I"/>
    <property type="match status" value="1"/>
</dbReference>
<dbReference type="PRINTS" id="PR00727">
    <property type="entry name" value="LEADERPTASE"/>
</dbReference>
<dbReference type="CDD" id="cd06530">
    <property type="entry name" value="S26_SPase_I"/>
    <property type="match status" value="1"/>
</dbReference>
<evidence type="ECO:0000313" key="9">
    <source>
        <dbReference type="EMBL" id="RLK47291.1"/>
    </source>
</evidence>
<dbReference type="GO" id="GO:0009003">
    <property type="term" value="F:signal peptidase activity"/>
    <property type="evidence" value="ECO:0007669"/>
    <property type="project" value="UniProtKB-EC"/>
</dbReference>
<comment type="caution">
    <text evidence="9">The sequence shown here is derived from an EMBL/GenBank/DDBJ whole genome shotgun (WGS) entry which is preliminary data.</text>
</comment>
<name>A0A498C425_9GAMM</name>
<dbReference type="GO" id="GO:0004252">
    <property type="term" value="F:serine-type endopeptidase activity"/>
    <property type="evidence" value="ECO:0007669"/>
    <property type="project" value="InterPro"/>
</dbReference>
<gene>
    <name evidence="9" type="ORF">BCL79_3911</name>
</gene>
<dbReference type="EMBL" id="RCDC01000009">
    <property type="protein sequence ID" value="RLK47291.1"/>
    <property type="molecule type" value="Genomic_DNA"/>
</dbReference>
<protein>
    <recommendedName>
        <fullName evidence="4 7">Signal peptidase I</fullName>
        <ecNumber evidence="3 7">3.4.21.89</ecNumber>
    </recommendedName>
</protein>
<evidence type="ECO:0000259" key="8">
    <source>
        <dbReference type="Pfam" id="PF10502"/>
    </source>
</evidence>
<evidence type="ECO:0000256" key="3">
    <source>
        <dbReference type="ARBA" id="ARBA00013208"/>
    </source>
</evidence>
<dbReference type="PANTHER" id="PTHR43390:SF1">
    <property type="entry name" value="CHLOROPLAST PROCESSING PEPTIDASE"/>
    <property type="match status" value="1"/>
</dbReference>
<dbReference type="GO" id="GO:0006465">
    <property type="term" value="P:signal peptide processing"/>
    <property type="evidence" value="ECO:0007669"/>
    <property type="project" value="InterPro"/>
</dbReference>
<feature type="active site" evidence="6">
    <location>
        <position position="104"/>
    </location>
</feature>
<keyword evidence="5 7" id="KW-0378">Hydrolase</keyword>
<evidence type="ECO:0000313" key="10">
    <source>
        <dbReference type="Proteomes" id="UP000274786"/>
    </source>
</evidence>
<accession>A0A498C425</accession>
<dbReference type="GO" id="GO:0016020">
    <property type="term" value="C:membrane"/>
    <property type="evidence" value="ECO:0007669"/>
    <property type="project" value="UniProtKB-SubCell"/>
</dbReference>
<evidence type="ECO:0000256" key="1">
    <source>
        <dbReference type="ARBA" id="ARBA00000677"/>
    </source>
</evidence>
<dbReference type="Proteomes" id="UP000274786">
    <property type="component" value="Unassembled WGS sequence"/>
</dbReference>
<reference evidence="9 10" key="1">
    <citation type="submission" date="2018-10" db="EMBL/GenBank/DDBJ databases">
        <title>Comparative analysis of microorganisms from saline springs in Andes Mountain Range, Colombia.</title>
        <authorList>
            <person name="Rubin E."/>
        </authorList>
    </citation>
    <scope>NUCLEOTIDE SEQUENCE [LARGE SCALE GENOMIC DNA]</scope>
    <source>
        <strain evidence="9 10">USBA GBX 843</strain>
    </source>
</reference>
<comment type="catalytic activity">
    <reaction evidence="1 7">
        <text>Cleavage of hydrophobic, N-terminal signal or leader sequences from secreted and periplasmic proteins.</text>
        <dbReference type="EC" id="3.4.21.89"/>
    </reaction>
</comment>
<evidence type="ECO:0000256" key="2">
    <source>
        <dbReference type="ARBA" id="ARBA00009370"/>
    </source>
</evidence>
<dbReference type="PROSITE" id="PS00761">
    <property type="entry name" value="SPASE_I_3"/>
    <property type="match status" value="1"/>
</dbReference>
<comment type="subcellular location">
    <subcellularLocation>
        <location evidence="7">Membrane</location>
        <topology evidence="7">Multi-pass membrane protein</topology>
    </subcellularLocation>
</comment>
<dbReference type="InterPro" id="IPR036286">
    <property type="entry name" value="LexA/Signal_pep-like_sf"/>
</dbReference>
<dbReference type="NCBIfam" id="TIGR02227">
    <property type="entry name" value="sigpep_I_bact"/>
    <property type="match status" value="1"/>
</dbReference>
<dbReference type="InterPro" id="IPR019533">
    <property type="entry name" value="Peptidase_S26"/>
</dbReference>
<evidence type="ECO:0000256" key="6">
    <source>
        <dbReference type="PIRSR" id="PIRSR600223-1"/>
    </source>
</evidence>
<sequence length="210" mass="22470">MDTPAAASAPADHRLLRWLKKEALPLLVMLGLLAAARDTLANHYQVPSGSMQHTLMPGDRVVVDMRAYGVRLPFTSVELLHTGQPQRGDVAVFDSPQDGTRLIKRIAAVGGDRVELHDGHLSINGHPLAQAGVGEIEDFGQHLAQLDLGQGGGPDITGLTVPTGEVLMLGDHRGNSADGRFFGLVQASALYGKASHVYYRRGEGLTWQAL</sequence>
<evidence type="ECO:0000256" key="7">
    <source>
        <dbReference type="RuleBase" id="RU362042"/>
    </source>
</evidence>
<keyword evidence="7" id="KW-0645">Protease</keyword>
<comment type="similarity">
    <text evidence="2 7">Belongs to the peptidase S26 family.</text>
</comment>
<dbReference type="RefSeq" id="WP_121044382.1">
    <property type="nucleotide sequence ID" value="NZ_RCDC01000009.1"/>
</dbReference>
<organism evidence="9 10">
    <name type="scientific">Stenotrophomonas rhizophila</name>
    <dbReference type="NCBI Taxonomy" id="216778"/>
    <lineage>
        <taxon>Bacteria</taxon>
        <taxon>Pseudomonadati</taxon>
        <taxon>Pseudomonadota</taxon>
        <taxon>Gammaproteobacteria</taxon>
        <taxon>Lysobacterales</taxon>
        <taxon>Lysobacteraceae</taxon>
        <taxon>Stenotrophomonas</taxon>
    </lineage>
</organism>
<dbReference type="Gene3D" id="2.10.109.10">
    <property type="entry name" value="Umud Fragment, subunit A"/>
    <property type="match status" value="1"/>
</dbReference>
<feature type="domain" description="Peptidase S26" evidence="8">
    <location>
        <begin position="25"/>
        <end position="199"/>
    </location>
</feature>
<dbReference type="InterPro" id="IPR000223">
    <property type="entry name" value="Pept_S26A_signal_pept_1"/>
</dbReference>